<dbReference type="STRING" id="67801.A0A1B0C5U8"/>
<organism evidence="4 5">
    <name type="scientific">Glossina palpalis gambiensis</name>
    <dbReference type="NCBI Taxonomy" id="67801"/>
    <lineage>
        <taxon>Eukaryota</taxon>
        <taxon>Metazoa</taxon>
        <taxon>Ecdysozoa</taxon>
        <taxon>Arthropoda</taxon>
        <taxon>Hexapoda</taxon>
        <taxon>Insecta</taxon>
        <taxon>Pterygota</taxon>
        <taxon>Neoptera</taxon>
        <taxon>Endopterygota</taxon>
        <taxon>Diptera</taxon>
        <taxon>Brachycera</taxon>
        <taxon>Muscomorpha</taxon>
        <taxon>Hippoboscoidea</taxon>
        <taxon>Glossinidae</taxon>
        <taxon>Glossina</taxon>
    </lineage>
</organism>
<evidence type="ECO:0000313" key="4">
    <source>
        <dbReference type="EnsemblMetazoa" id="GPPI049950-PA"/>
    </source>
</evidence>
<sequence length="76" mass="8473">MSHRTLSASRHGSVQKRSLVEAFTVLEIPRIIVVGMVGYIETPFALRALVSVWAQHLSEECRRCFYKSGLSPGLAK</sequence>
<keyword evidence="2" id="KW-0689">Ribosomal protein</keyword>
<dbReference type="Proteomes" id="UP000092460">
    <property type="component" value="Unassembled WGS sequence"/>
</dbReference>
<dbReference type="GO" id="GO:0006412">
    <property type="term" value="P:translation"/>
    <property type="evidence" value="ECO:0007669"/>
    <property type="project" value="InterPro"/>
</dbReference>
<comment type="similarity">
    <text evidence="1">Belongs to the universal ribosomal protein uL3 family.</text>
</comment>
<dbReference type="Gene3D" id="3.30.1430.10">
    <property type="match status" value="1"/>
</dbReference>
<dbReference type="Gene3D" id="2.40.30.10">
    <property type="entry name" value="Translation factors"/>
    <property type="match status" value="1"/>
</dbReference>
<protein>
    <submittedName>
        <fullName evidence="4">Uncharacterized protein</fullName>
    </submittedName>
</protein>
<evidence type="ECO:0000256" key="3">
    <source>
        <dbReference type="ARBA" id="ARBA00023274"/>
    </source>
</evidence>
<dbReference type="EnsemblMetazoa" id="GPPI049950-RA">
    <property type="protein sequence ID" value="GPPI049950-PA"/>
    <property type="gene ID" value="GPPI049950"/>
</dbReference>
<dbReference type="InterPro" id="IPR045077">
    <property type="entry name" value="L3_arc_euk"/>
</dbReference>
<keyword evidence="3" id="KW-0687">Ribonucleoprotein</keyword>
<accession>A0A1B0C5U8</accession>
<reference evidence="5" key="1">
    <citation type="submission" date="2015-01" db="EMBL/GenBank/DDBJ databases">
        <authorList>
            <person name="Aksoy S."/>
            <person name="Warren W."/>
            <person name="Wilson R.K."/>
        </authorList>
    </citation>
    <scope>NUCLEOTIDE SEQUENCE [LARGE SCALE GENOMIC DNA]</scope>
    <source>
        <strain evidence="5">IAEA</strain>
    </source>
</reference>
<dbReference type="Pfam" id="PF00297">
    <property type="entry name" value="Ribosomal_L3"/>
    <property type="match status" value="1"/>
</dbReference>
<dbReference type="AlphaFoldDB" id="A0A1B0C5U8"/>
<evidence type="ECO:0000256" key="2">
    <source>
        <dbReference type="ARBA" id="ARBA00022980"/>
    </source>
</evidence>
<evidence type="ECO:0000256" key="1">
    <source>
        <dbReference type="ARBA" id="ARBA00006540"/>
    </source>
</evidence>
<dbReference type="SUPFAM" id="SSF50447">
    <property type="entry name" value="Translation proteins"/>
    <property type="match status" value="1"/>
</dbReference>
<name>A0A1B0C5U8_9MUSC</name>
<dbReference type="EMBL" id="JXJN01026248">
    <property type="status" value="NOT_ANNOTATED_CDS"/>
    <property type="molecule type" value="Genomic_DNA"/>
</dbReference>
<keyword evidence="5" id="KW-1185">Reference proteome</keyword>
<proteinExistence type="inferred from homology"/>
<dbReference type="InterPro" id="IPR009000">
    <property type="entry name" value="Transl_B-barrel_sf"/>
</dbReference>
<dbReference type="PANTHER" id="PTHR11363:SF5">
    <property type="entry name" value="LARGE RIBOSOMAL SUBUNIT PROTEIN UL3"/>
    <property type="match status" value="1"/>
</dbReference>
<dbReference type="GO" id="GO:0003723">
    <property type="term" value="F:RNA binding"/>
    <property type="evidence" value="ECO:0007669"/>
    <property type="project" value="TreeGrafter"/>
</dbReference>
<dbReference type="GO" id="GO:0003735">
    <property type="term" value="F:structural constituent of ribosome"/>
    <property type="evidence" value="ECO:0007669"/>
    <property type="project" value="InterPro"/>
</dbReference>
<evidence type="ECO:0000313" key="5">
    <source>
        <dbReference type="Proteomes" id="UP000092460"/>
    </source>
</evidence>
<dbReference type="GO" id="GO:0022625">
    <property type="term" value="C:cytosolic large ribosomal subunit"/>
    <property type="evidence" value="ECO:0007669"/>
    <property type="project" value="TreeGrafter"/>
</dbReference>
<dbReference type="PANTHER" id="PTHR11363">
    <property type="entry name" value="60S RIBOSOMAL PROTEIN L3-RELATED"/>
    <property type="match status" value="1"/>
</dbReference>
<dbReference type="InterPro" id="IPR000597">
    <property type="entry name" value="Ribosomal_uL3"/>
</dbReference>
<dbReference type="VEuPathDB" id="VectorBase:GPPI049950"/>
<reference evidence="4" key="2">
    <citation type="submission" date="2020-05" db="UniProtKB">
        <authorList>
            <consortium name="EnsemblMetazoa"/>
        </authorList>
    </citation>
    <scope>IDENTIFICATION</scope>
    <source>
        <strain evidence="4">IAEA</strain>
    </source>
</reference>